<accession>A0A9P6G7B2</accession>
<dbReference type="SUPFAM" id="SSF53474">
    <property type="entry name" value="alpha/beta-Hydrolases"/>
    <property type="match status" value="1"/>
</dbReference>
<feature type="domain" description="Alpha/beta hydrolase fold-3" evidence="2">
    <location>
        <begin position="88"/>
        <end position="298"/>
    </location>
</feature>
<dbReference type="AlphaFoldDB" id="A0A9P6G7B2"/>
<sequence length="321" mass="35289">MSPDYDREFYKAFEPLIPLVKARPKLQLEDIESNRAKREGGVAAFLEALPDYPDVEQTVYHVEAADGYRIPVHCFSKNESLSGPGPAIIHLHGGGMILGSAQLFAKTTARLASETSIPIFSVNYRLAPEFKGTTPVEDCYSVLLWLSRHSRQHGVDPARIAVYGESAGGGLAAGVTLIARDRNLQPRIAKQFLVYPMLDDRNTTVDQVMEPFAFWTTADNIIAWTALLGEVAGQNQASISPYSAPARATTLSGLPPAYIDVGGLDIFCKENIIYATRLLAENVTTEFHLYPGVPHVFELIAPSSRMTKKAYENRVNAMLSF</sequence>
<evidence type="ECO:0000259" key="2">
    <source>
        <dbReference type="Pfam" id="PF07859"/>
    </source>
</evidence>
<dbReference type="Gene3D" id="3.40.50.1820">
    <property type="entry name" value="alpha/beta hydrolase"/>
    <property type="match status" value="1"/>
</dbReference>
<dbReference type="Pfam" id="PF07859">
    <property type="entry name" value="Abhydrolase_3"/>
    <property type="match status" value="1"/>
</dbReference>
<organism evidence="3 4">
    <name type="scientific">Paraphaeosphaeria minitans</name>
    <dbReference type="NCBI Taxonomy" id="565426"/>
    <lineage>
        <taxon>Eukaryota</taxon>
        <taxon>Fungi</taxon>
        <taxon>Dikarya</taxon>
        <taxon>Ascomycota</taxon>
        <taxon>Pezizomycotina</taxon>
        <taxon>Dothideomycetes</taxon>
        <taxon>Pleosporomycetidae</taxon>
        <taxon>Pleosporales</taxon>
        <taxon>Massarineae</taxon>
        <taxon>Didymosphaeriaceae</taxon>
        <taxon>Paraphaeosphaeria</taxon>
    </lineage>
</organism>
<proteinExistence type="predicted"/>
<protein>
    <recommendedName>
        <fullName evidence="2">Alpha/beta hydrolase fold-3 domain-containing protein</fullName>
    </recommendedName>
</protein>
<dbReference type="PANTHER" id="PTHR48081">
    <property type="entry name" value="AB HYDROLASE SUPERFAMILY PROTEIN C4A8.06C"/>
    <property type="match status" value="1"/>
</dbReference>
<dbReference type="Proteomes" id="UP000756921">
    <property type="component" value="Unassembled WGS sequence"/>
</dbReference>
<dbReference type="OrthoDB" id="433474at2759"/>
<name>A0A9P6G7B2_9PLEO</name>
<dbReference type="InterPro" id="IPR013094">
    <property type="entry name" value="AB_hydrolase_3"/>
</dbReference>
<gene>
    <name evidence="3" type="ORF">PMIN01_12130</name>
</gene>
<evidence type="ECO:0000256" key="1">
    <source>
        <dbReference type="ARBA" id="ARBA00022801"/>
    </source>
</evidence>
<evidence type="ECO:0000313" key="4">
    <source>
        <dbReference type="Proteomes" id="UP000756921"/>
    </source>
</evidence>
<evidence type="ECO:0000313" key="3">
    <source>
        <dbReference type="EMBL" id="KAF9730197.1"/>
    </source>
</evidence>
<dbReference type="InterPro" id="IPR050300">
    <property type="entry name" value="GDXG_lipolytic_enzyme"/>
</dbReference>
<dbReference type="InterPro" id="IPR029058">
    <property type="entry name" value="AB_hydrolase_fold"/>
</dbReference>
<keyword evidence="4" id="KW-1185">Reference proteome</keyword>
<keyword evidence="1" id="KW-0378">Hydrolase</keyword>
<dbReference type="GO" id="GO:0016787">
    <property type="term" value="F:hydrolase activity"/>
    <property type="evidence" value="ECO:0007669"/>
    <property type="project" value="UniProtKB-KW"/>
</dbReference>
<dbReference type="EMBL" id="WJXW01000015">
    <property type="protein sequence ID" value="KAF9730197.1"/>
    <property type="molecule type" value="Genomic_DNA"/>
</dbReference>
<comment type="caution">
    <text evidence="3">The sequence shown here is derived from an EMBL/GenBank/DDBJ whole genome shotgun (WGS) entry which is preliminary data.</text>
</comment>
<dbReference type="PANTHER" id="PTHR48081:SF8">
    <property type="entry name" value="ALPHA_BETA HYDROLASE FOLD-3 DOMAIN-CONTAINING PROTEIN-RELATED"/>
    <property type="match status" value="1"/>
</dbReference>
<reference evidence="3" key="1">
    <citation type="journal article" date="2020" name="Mol. Plant Microbe Interact.">
        <title>Genome Sequence of the Biocontrol Agent Coniothyrium minitans strain Conio (IMI 134523).</title>
        <authorList>
            <person name="Patel D."/>
            <person name="Shittu T.A."/>
            <person name="Baroncelli R."/>
            <person name="Muthumeenakshi S."/>
            <person name="Osborne T.H."/>
            <person name="Janganan T.K."/>
            <person name="Sreenivasaprasad S."/>
        </authorList>
    </citation>
    <scope>NUCLEOTIDE SEQUENCE</scope>
    <source>
        <strain evidence="3">Conio</strain>
    </source>
</reference>